<feature type="transmembrane region" description="Helical" evidence="1">
    <location>
        <begin position="97"/>
        <end position="117"/>
    </location>
</feature>
<dbReference type="Proteomes" id="UP000799118">
    <property type="component" value="Unassembled WGS sequence"/>
</dbReference>
<feature type="transmembrane region" description="Helical" evidence="1">
    <location>
        <begin position="223"/>
        <end position="240"/>
    </location>
</feature>
<keyword evidence="3" id="KW-1185">Reference proteome</keyword>
<feature type="transmembrane region" description="Helical" evidence="1">
    <location>
        <begin position="137"/>
        <end position="159"/>
    </location>
</feature>
<dbReference type="AlphaFoldDB" id="A0A6A4HLZ7"/>
<feature type="transmembrane region" description="Helical" evidence="1">
    <location>
        <begin position="21"/>
        <end position="43"/>
    </location>
</feature>
<keyword evidence="1" id="KW-0812">Transmembrane</keyword>
<evidence type="ECO:0000256" key="1">
    <source>
        <dbReference type="SAM" id="Phobius"/>
    </source>
</evidence>
<accession>A0A6A4HLZ7</accession>
<sequence length="267" mass="29195">MALIISMHIVLQKENNGRAHKALIALLLVGAVMMVLTTCANIATNLLLVKFSLVVSLSEGPIAQQMAANQKSTFVIADTAIVWRAWALWIENRLVKWTLFIILLADIDGLVITIADAVVDNDGSTNSTTLNTVTLDWLSTALNLTVNIVATLLIAYQAWSYYCSTHAIFRNKKTQVEAILLLMVESGAIFGVVQLSNIIIQALDLDPTSVVSPIVYARFFLDILYMNSAAINPVALVILIHTGNIYEHSIHLEDIPSLEINSVPNVS</sequence>
<protein>
    <submittedName>
        <fullName evidence="2">Uncharacterized protein</fullName>
    </submittedName>
</protein>
<keyword evidence="1" id="KW-1133">Transmembrane helix</keyword>
<evidence type="ECO:0000313" key="3">
    <source>
        <dbReference type="Proteomes" id="UP000799118"/>
    </source>
</evidence>
<reference evidence="2" key="1">
    <citation type="journal article" date="2019" name="Environ. Microbiol.">
        <title>Fungal ecological strategies reflected in gene transcription - a case study of two litter decomposers.</title>
        <authorList>
            <person name="Barbi F."/>
            <person name="Kohler A."/>
            <person name="Barry K."/>
            <person name="Baskaran P."/>
            <person name="Daum C."/>
            <person name="Fauchery L."/>
            <person name="Ihrmark K."/>
            <person name="Kuo A."/>
            <person name="LaButti K."/>
            <person name="Lipzen A."/>
            <person name="Morin E."/>
            <person name="Grigoriev I.V."/>
            <person name="Henrissat B."/>
            <person name="Lindahl B."/>
            <person name="Martin F."/>
        </authorList>
    </citation>
    <scope>NUCLEOTIDE SEQUENCE</scope>
    <source>
        <strain evidence="2">JB14</strain>
    </source>
</reference>
<name>A0A6A4HLZ7_9AGAR</name>
<evidence type="ECO:0000313" key="2">
    <source>
        <dbReference type="EMBL" id="KAE9398621.1"/>
    </source>
</evidence>
<gene>
    <name evidence="2" type="ORF">BT96DRAFT_940013</name>
</gene>
<dbReference type="EMBL" id="ML769480">
    <property type="protein sequence ID" value="KAE9398621.1"/>
    <property type="molecule type" value="Genomic_DNA"/>
</dbReference>
<feature type="transmembrane region" description="Helical" evidence="1">
    <location>
        <begin position="179"/>
        <end position="203"/>
    </location>
</feature>
<organism evidence="2 3">
    <name type="scientific">Gymnopus androsaceus JB14</name>
    <dbReference type="NCBI Taxonomy" id="1447944"/>
    <lineage>
        <taxon>Eukaryota</taxon>
        <taxon>Fungi</taxon>
        <taxon>Dikarya</taxon>
        <taxon>Basidiomycota</taxon>
        <taxon>Agaricomycotina</taxon>
        <taxon>Agaricomycetes</taxon>
        <taxon>Agaricomycetidae</taxon>
        <taxon>Agaricales</taxon>
        <taxon>Marasmiineae</taxon>
        <taxon>Omphalotaceae</taxon>
        <taxon>Gymnopus</taxon>
    </lineage>
</organism>
<proteinExistence type="predicted"/>
<dbReference type="OrthoDB" id="2744793at2759"/>
<feature type="transmembrane region" description="Helical" evidence="1">
    <location>
        <begin position="73"/>
        <end position="90"/>
    </location>
</feature>
<keyword evidence="1" id="KW-0472">Membrane</keyword>